<comment type="function">
    <text evidence="10 11">This protein specifically catalyzes the removal of signal peptides from prolipoproteins.</text>
</comment>
<keyword evidence="3" id="KW-0997">Cell inner membrane</keyword>
<reference evidence="13" key="1">
    <citation type="submission" date="2020-05" db="EMBL/GenBank/DDBJ databases">
        <authorList>
            <person name="Zeng H."/>
            <person name="Chan Y.K."/>
            <person name="Watt R.M."/>
        </authorList>
    </citation>
    <scope>NUCLEOTIDE SEQUENCE</scope>
    <source>
        <strain evidence="13">ATCC 700773</strain>
    </source>
</reference>
<evidence type="ECO:0000256" key="5">
    <source>
        <dbReference type="ARBA" id="ARBA00022692"/>
    </source>
</evidence>
<feature type="active site" evidence="10">
    <location>
        <position position="149"/>
    </location>
</feature>
<dbReference type="RefSeq" id="WP_210117411.1">
    <property type="nucleotide sequence ID" value="NZ_CP054257.1"/>
</dbReference>
<evidence type="ECO:0000256" key="10">
    <source>
        <dbReference type="HAMAP-Rule" id="MF_00161"/>
    </source>
</evidence>
<dbReference type="EC" id="3.4.23.36" evidence="10"/>
<evidence type="ECO:0000313" key="14">
    <source>
        <dbReference type="Proteomes" id="UP000671995"/>
    </source>
</evidence>
<evidence type="ECO:0000256" key="9">
    <source>
        <dbReference type="ARBA" id="ARBA00023136"/>
    </source>
</evidence>
<dbReference type="GO" id="GO:0004190">
    <property type="term" value="F:aspartic-type endopeptidase activity"/>
    <property type="evidence" value="ECO:0007669"/>
    <property type="project" value="UniProtKB-UniRule"/>
</dbReference>
<feature type="active site" evidence="10">
    <location>
        <position position="127"/>
    </location>
</feature>
<dbReference type="Pfam" id="PF01252">
    <property type="entry name" value="Peptidase_A8"/>
    <property type="match status" value="1"/>
</dbReference>
<evidence type="ECO:0000256" key="3">
    <source>
        <dbReference type="ARBA" id="ARBA00022519"/>
    </source>
</evidence>
<dbReference type="NCBIfam" id="TIGR00077">
    <property type="entry name" value="lspA"/>
    <property type="match status" value="1"/>
</dbReference>
<evidence type="ECO:0000256" key="7">
    <source>
        <dbReference type="ARBA" id="ARBA00022801"/>
    </source>
</evidence>
<feature type="transmembrane region" description="Helical" evidence="10">
    <location>
        <begin position="70"/>
        <end position="91"/>
    </location>
</feature>
<keyword evidence="5 10" id="KW-0812">Transmembrane</keyword>
<keyword evidence="4 10" id="KW-0645">Protease</keyword>
<evidence type="ECO:0000313" key="13">
    <source>
        <dbReference type="EMBL" id="QTQ12699.1"/>
    </source>
</evidence>
<dbReference type="GO" id="GO:0005886">
    <property type="term" value="C:plasma membrane"/>
    <property type="evidence" value="ECO:0007669"/>
    <property type="project" value="UniProtKB-SubCell"/>
</dbReference>
<comment type="catalytic activity">
    <reaction evidence="10 11">
        <text>Release of signal peptides from bacterial membrane prolipoproteins. Hydrolyzes -Xaa-Yaa-Zaa-|-(S,diacylglyceryl)Cys-, in which Xaa is hydrophobic (preferably Leu), and Yaa (Ala or Ser) and Zaa (Gly or Ala) have small, neutral side chains.</text>
        <dbReference type="EC" id="3.4.23.36"/>
    </reaction>
</comment>
<accession>A0A975F239</accession>
<dbReference type="PANTHER" id="PTHR33695:SF1">
    <property type="entry name" value="LIPOPROTEIN SIGNAL PEPTIDASE"/>
    <property type="match status" value="1"/>
</dbReference>
<evidence type="ECO:0000256" key="4">
    <source>
        <dbReference type="ARBA" id="ARBA00022670"/>
    </source>
</evidence>
<evidence type="ECO:0000256" key="12">
    <source>
        <dbReference type="RuleBase" id="RU004181"/>
    </source>
</evidence>
<dbReference type="GO" id="GO:0006508">
    <property type="term" value="P:proteolysis"/>
    <property type="evidence" value="ECO:0007669"/>
    <property type="project" value="UniProtKB-KW"/>
</dbReference>
<comment type="caution">
    <text evidence="10">Lacks conserved residue(s) required for the propagation of feature annotation.</text>
</comment>
<dbReference type="PRINTS" id="PR00781">
    <property type="entry name" value="LIPOSIGPTASE"/>
</dbReference>
<dbReference type="InterPro" id="IPR001872">
    <property type="entry name" value="Peptidase_A8"/>
</dbReference>
<evidence type="ECO:0000256" key="11">
    <source>
        <dbReference type="RuleBase" id="RU000594"/>
    </source>
</evidence>
<proteinExistence type="inferred from homology"/>
<evidence type="ECO:0000256" key="6">
    <source>
        <dbReference type="ARBA" id="ARBA00022750"/>
    </source>
</evidence>
<sequence>MTEIKFKQKLIPLILTAAVFISDQLSKALIVKRIPPFSIGASFLGDFLRIIHVSNPGIAFSVGGSLPSHIRAALFSVMPFFVILLVFIIYFRNNEFSKLQRWSICGVLGGGLGNLFDRIFRSEGVVDFIDVKFYGLFGMERWPTFNVADSAVVVCGAILIFSFVYAIKKENPEDK</sequence>
<name>A0A975F239_9SPIR</name>
<dbReference type="PROSITE" id="PS00855">
    <property type="entry name" value="SPASE_II"/>
    <property type="match status" value="1"/>
</dbReference>
<evidence type="ECO:0000256" key="1">
    <source>
        <dbReference type="ARBA" id="ARBA00006139"/>
    </source>
</evidence>
<keyword evidence="6 10" id="KW-0064">Aspartyl protease</keyword>
<comment type="pathway">
    <text evidence="10">Protein modification; lipoprotein biosynthesis (signal peptide cleavage).</text>
</comment>
<evidence type="ECO:0000256" key="8">
    <source>
        <dbReference type="ARBA" id="ARBA00022989"/>
    </source>
</evidence>
<reference evidence="13" key="2">
    <citation type="journal article" date="2021" name="Microbiol. Resour. Announc.">
        <title>Complete Genome Sequences of Three Human Oral Treponema parvum Isolates.</title>
        <authorList>
            <person name="Zeng H."/>
            <person name="Watt R.M."/>
        </authorList>
    </citation>
    <scope>NUCLEOTIDE SEQUENCE</scope>
    <source>
        <strain evidence="13">ATCC 700773</strain>
    </source>
</reference>
<protein>
    <recommendedName>
        <fullName evidence="10">Lipoprotein signal peptidase</fullName>
        <ecNumber evidence="10">3.4.23.36</ecNumber>
    </recommendedName>
    <alternativeName>
        <fullName evidence="10">Prolipoprotein signal peptidase</fullName>
    </alternativeName>
    <alternativeName>
        <fullName evidence="10">Signal peptidase II</fullName>
        <shortName evidence="10">SPase II</shortName>
    </alternativeName>
</protein>
<dbReference type="HAMAP" id="MF_00161">
    <property type="entry name" value="LspA"/>
    <property type="match status" value="1"/>
</dbReference>
<comment type="subcellular location">
    <subcellularLocation>
        <location evidence="10">Cell membrane</location>
        <topology evidence="10">Multi-pass membrane protein</topology>
    </subcellularLocation>
</comment>
<comment type="similarity">
    <text evidence="1 10 12">Belongs to the peptidase A8 family.</text>
</comment>
<feature type="transmembrane region" description="Helical" evidence="10">
    <location>
        <begin position="147"/>
        <end position="167"/>
    </location>
</feature>
<keyword evidence="2 10" id="KW-1003">Cell membrane</keyword>
<dbReference type="PANTHER" id="PTHR33695">
    <property type="entry name" value="LIPOPROTEIN SIGNAL PEPTIDASE"/>
    <property type="match status" value="1"/>
</dbReference>
<dbReference type="EMBL" id="CP054257">
    <property type="protein sequence ID" value="QTQ12699.1"/>
    <property type="molecule type" value="Genomic_DNA"/>
</dbReference>
<keyword evidence="7 10" id="KW-0378">Hydrolase</keyword>
<organism evidence="13 14">
    <name type="scientific">Treponema parvum</name>
    <dbReference type="NCBI Taxonomy" id="138851"/>
    <lineage>
        <taxon>Bacteria</taxon>
        <taxon>Pseudomonadati</taxon>
        <taxon>Spirochaetota</taxon>
        <taxon>Spirochaetia</taxon>
        <taxon>Spirochaetales</taxon>
        <taxon>Treponemataceae</taxon>
        <taxon>Treponema</taxon>
    </lineage>
</organism>
<evidence type="ECO:0000256" key="2">
    <source>
        <dbReference type="ARBA" id="ARBA00022475"/>
    </source>
</evidence>
<dbReference type="Proteomes" id="UP000671995">
    <property type="component" value="Chromosome"/>
</dbReference>
<dbReference type="AlphaFoldDB" id="A0A975F239"/>
<keyword evidence="9 10" id="KW-0472">Membrane</keyword>
<keyword evidence="8 10" id="KW-1133">Transmembrane helix</keyword>
<gene>
    <name evidence="10" type="primary">lspA</name>
    <name evidence="13" type="ORF">HRI96_11125</name>
</gene>